<dbReference type="Pfam" id="PF00005">
    <property type="entry name" value="ABC_tran"/>
    <property type="match status" value="2"/>
</dbReference>
<evidence type="ECO:0000256" key="6">
    <source>
        <dbReference type="ARBA" id="ARBA00022840"/>
    </source>
</evidence>
<dbReference type="NCBIfam" id="NF008453">
    <property type="entry name" value="PRK11308.1"/>
    <property type="match status" value="2"/>
</dbReference>
<evidence type="ECO:0000256" key="8">
    <source>
        <dbReference type="SAM" id="MobiDB-lite"/>
    </source>
</evidence>
<dbReference type="NCBIfam" id="TIGR01727">
    <property type="entry name" value="oligo_HPY"/>
    <property type="match status" value="1"/>
</dbReference>
<organism evidence="10 11">
    <name type="scientific">Catenulispora yoronensis</name>
    <dbReference type="NCBI Taxonomy" id="450799"/>
    <lineage>
        <taxon>Bacteria</taxon>
        <taxon>Bacillati</taxon>
        <taxon>Actinomycetota</taxon>
        <taxon>Actinomycetes</taxon>
        <taxon>Catenulisporales</taxon>
        <taxon>Catenulisporaceae</taxon>
        <taxon>Catenulispora</taxon>
    </lineage>
</organism>
<feature type="region of interest" description="Disordered" evidence="8">
    <location>
        <begin position="1"/>
        <end position="32"/>
    </location>
</feature>
<reference evidence="11" key="1">
    <citation type="journal article" date="2019" name="Int. J. Syst. Evol. Microbiol.">
        <title>The Global Catalogue of Microorganisms (GCM) 10K type strain sequencing project: providing services to taxonomists for standard genome sequencing and annotation.</title>
        <authorList>
            <consortium name="The Broad Institute Genomics Platform"/>
            <consortium name="The Broad Institute Genome Sequencing Center for Infectious Disease"/>
            <person name="Wu L."/>
            <person name="Ma J."/>
        </authorList>
    </citation>
    <scope>NUCLEOTIDE SEQUENCE [LARGE SCALE GENOMIC DNA]</scope>
    <source>
        <strain evidence="11">JCM 16014</strain>
    </source>
</reference>
<evidence type="ECO:0000256" key="2">
    <source>
        <dbReference type="ARBA" id="ARBA00005417"/>
    </source>
</evidence>
<comment type="similarity">
    <text evidence="2">Belongs to the ABC transporter superfamily.</text>
</comment>
<dbReference type="Gene3D" id="3.40.50.300">
    <property type="entry name" value="P-loop containing nucleotide triphosphate hydrolases"/>
    <property type="match status" value="2"/>
</dbReference>
<dbReference type="Proteomes" id="UP001500751">
    <property type="component" value="Unassembled WGS sequence"/>
</dbReference>
<keyword evidence="11" id="KW-1185">Reference proteome</keyword>
<comment type="subcellular location">
    <subcellularLocation>
        <location evidence="1">Cell membrane</location>
        <topology evidence="1">Peripheral membrane protein</topology>
    </subcellularLocation>
</comment>
<keyword evidence="7" id="KW-0472">Membrane</keyword>
<dbReference type="PANTHER" id="PTHR43297">
    <property type="entry name" value="OLIGOPEPTIDE TRANSPORT ATP-BINDING PROTEIN APPD"/>
    <property type="match status" value="1"/>
</dbReference>
<gene>
    <name evidence="10" type="ORF">GCM10009839_01530</name>
</gene>
<dbReference type="CDD" id="cd03257">
    <property type="entry name" value="ABC_NikE_OppD_transporters"/>
    <property type="match status" value="2"/>
</dbReference>
<proteinExistence type="inferred from homology"/>
<evidence type="ECO:0000256" key="7">
    <source>
        <dbReference type="ARBA" id="ARBA00023136"/>
    </source>
</evidence>
<name>A0ABP5EXX2_9ACTN</name>
<evidence type="ECO:0000256" key="1">
    <source>
        <dbReference type="ARBA" id="ARBA00004202"/>
    </source>
</evidence>
<dbReference type="SUPFAM" id="SSF52540">
    <property type="entry name" value="P-loop containing nucleoside triphosphate hydrolases"/>
    <property type="match status" value="2"/>
</dbReference>
<sequence>MTGFSGSGESSAKSSTESSGGGSATDTDPGLSPLLEVRGLHVRFATRGGPVEAVRGVDFALYPGRCLAIVGESGSGKSVTSRALVGLAGARSEVRADRLSLDGTDLAALTDRQWERVRGGRIGLVLQDALQSLDPIRPVGAEIAEALRNHRIVDRADVPRRVVELLAGARVPEPDQRARQYPHELSGGLRQRALIASAVAAEPDVLIADEPTTALDVTVQARILDLLAARKADGTAMLLISHDLSVVARLADRVAVMFGGKFVEEGDVADLLHAPGHPYTRELLAAVPALHAKGTRLAVTAPGRAAVGPGDRAGCVFAARCPLATDQCRSTDPPVVHLGAGHTVRCWHSDEAWPAPAARTQRERGILAGAGTEAGAGAGAETGAETGAGVGARAGVGAGAGAGAEVRDAPVIEVDRVSKSFRRPDRTRRQVVRDVSFTLAAGETLGLVGESGAGKTTVAQIVLGLLEPDEGAVRLLGRDWSGRRESARRPLRDKIQLVPQDPMAAFDPRYTVERVVGEALGAPGGRSARRERPRIRELLRLVGLDDGVLGRHPYQLSGGQRQRVAIARALAPEPAVLVCDEPVSALDVSVQAQILDLFADVQDRLGVAMLFISHDLGVIHHVCDRVLVMRDAEVVEAGPVREVFGAPREPYTKELIAALPLTD</sequence>
<dbReference type="SMART" id="SM00382">
    <property type="entry name" value="AAA"/>
    <property type="match status" value="2"/>
</dbReference>
<feature type="compositionally biased region" description="Low complexity" evidence="8">
    <location>
        <begin position="7"/>
        <end position="18"/>
    </location>
</feature>
<feature type="domain" description="ABC transporter" evidence="9">
    <location>
        <begin position="37"/>
        <end position="284"/>
    </location>
</feature>
<evidence type="ECO:0000256" key="3">
    <source>
        <dbReference type="ARBA" id="ARBA00022448"/>
    </source>
</evidence>
<dbReference type="Pfam" id="PF08352">
    <property type="entry name" value="oligo_HPY"/>
    <property type="match status" value="2"/>
</dbReference>
<dbReference type="PROSITE" id="PS00211">
    <property type="entry name" value="ABC_TRANSPORTER_1"/>
    <property type="match status" value="1"/>
</dbReference>
<dbReference type="InterPro" id="IPR003593">
    <property type="entry name" value="AAA+_ATPase"/>
</dbReference>
<dbReference type="InterPro" id="IPR027417">
    <property type="entry name" value="P-loop_NTPase"/>
</dbReference>
<accession>A0ABP5EXX2</accession>
<keyword evidence="5" id="KW-0547">Nucleotide-binding</keyword>
<dbReference type="InterPro" id="IPR003439">
    <property type="entry name" value="ABC_transporter-like_ATP-bd"/>
</dbReference>
<dbReference type="RefSeq" id="WP_344663483.1">
    <property type="nucleotide sequence ID" value="NZ_BAAAQN010000001.1"/>
</dbReference>
<dbReference type="InterPro" id="IPR050388">
    <property type="entry name" value="ABC_Ni/Peptide_Import"/>
</dbReference>
<feature type="domain" description="ABC transporter" evidence="9">
    <location>
        <begin position="412"/>
        <end position="656"/>
    </location>
</feature>
<evidence type="ECO:0000259" key="9">
    <source>
        <dbReference type="PROSITE" id="PS50893"/>
    </source>
</evidence>
<dbReference type="InterPro" id="IPR017871">
    <property type="entry name" value="ABC_transporter-like_CS"/>
</dbReference>
<dbReference type="PROSITE" id="PS50893">
    <property type="entry name" value="ABC_TRANSPORTER_2"/>
    <property type="match status" value="2"/>
</dbReference>
<dbReference type="PANTHER" id="PTHR43297:SF2">
    <property type="entry name" value="DIPEPTIDE TRANSPORT ATP-BINDING PROTEIN DPPD"/>
    <property type="match status" value="1"/>
</dbReference>
<keyword evidence="3" id="KW-0813">Transport</keyword>
<dbReference type="NCBIfam" id="NF007739">
    <property type="entry name" value="PRK10419.1"/>
    <property type="match status" value="2"/>
</dbReference>
<comment type="caution">
    <text evidence="10">The sequence shown here is derived from an EMBL/GenBank/DDBJ whole genome shotgun (WGS) entry which is preliminary data.</text>
</comment>
<protein>
    <recommendedName>
        <fullName evidence="9">ABC transporter domain-containing protein</fullName>
    </recommendedName>
</protein>
<evidence type="ECO:0000313" key="11">
    <source>
        <dbReference type="Proteomes" id="UP001500751"/>
    </source>
</evidence>
<dbReference type="EMBL" id="BAAAQN010000001">
    <property type="protein sequence ID" value="GAA2011193.1"/>
    <property type="molecule type" value="Genomic_DNA"/>
</dbReference>
<keyword evidence="6" id="KW-0067">ATP-binding</keyword>
<dbReference type="InterPro" id="IPR013563">
    <property type="entry name" value="Oligopep_ABC_C"/>
</dbReference>
<keyword evidence="4" id="KW-1003">Cell membrane</keyword>
<evidence type="ECO:0000256" key="4">
    <source>
        <dbReference type="ARBA" id="ARBA00022475"/>
    </source>
</evidence>
<evidence type="ECO:0000256" key="5">
    <source>
        <dbReference type="ARBA" id="ARBA00022741"/>
    </source>
</evidence>
<evidence type="ECO:0000313" key="10">
    <source>
        <dbReference type="EMBL" id="GAA2011193.1"/>
    </source>
</evidence>